<dbReference type="AlphaFoldDB" id="A0AAV3PSZ2"/>
<dbReference type="EMBL" id="BAABME010018680">
    <property type="protein sequence ID" value="GAA0154659.1"/>
    <property type="molecule type" value="Genomic_DNA"/>
</dbReference>
<proteinExistence type="predicted"/>
<reference evidence="1 2" key="1">
    <citation type="submission" date="2024-01" db="EMBL/GenBank/DDBJ databases">
        <title>The complete chloroplast genome sequence of Lithospermum erythrorhizon: insights into the phylogenetic relationship among Boraginaceae species and the maternal lineages of purple gromwells.</title>
        <authorList>
            <person name="Okada T."/>
            <person name="Watanabe K."/>
        </authorList>
    </citation>
    <scope>NUCLEOTIDE SEQUENCE [LARGE SCALE GENOMIC DNA]</scope>
</reference>
<protein>
    <submittedName>
        <fullName evidence="1">Uncharacterized protein</fullName>
    </submittedName>
</protein>
<comment type="caution">
    <text evidence="1">The sequence shown here is derived from an EMBL/GenBank/DDBJ whole genome shotgun (WGS) entry which is preliminary data.</text>
</comment>
<accession>A0AAV3PSZ2</accession>
<gene>
    <name evidence="1" type="ORF">LIER_37935</name>
</gene>
<name>A0AAV3PSZ2_LITER</name>
<evidence type="ECO:0000313" key="2">
    <source>
        <dbReference type="Proteomes" id="UP001454036"/>
    </source>
</evidence>
<dbReference type="PANTHER" id="PTHR45786:SF75">
    <property type="entry name" value="ATP-DEPENDENT DNA HELICASE"/>
    <property type="match status" value="1"/>
</dbReference>
<organism evidence="1 2">
    <name type="scientific">Lithospermum erythrorhizon</name>
    <name type="common">Purple gromwell</name>
    <name type="synonym">Lithospermum officinale var. erythrorhizon</name>
    <dbReference type="NCBI Taxonomy" id="34254"/>
    <lineage>
        <taxon>Eukaryota</taxon>
        <taxon>Viridiplantae</taxon>
        <taxon>Streptophyta</taxon>
        <taxon>Embryophyta</taxon>
        <taxon>Tracheophyta</taxon>
        <taxon>Spermatophyta</taxon>
        <taxon>Magnoliopsida</taxon>
        <taxon>eudicotyledons</taxon>
        <taxon>Gunneridae</taxon>
        <taxon>Pentapetalae</taxon>
        <taxon>asterids</taxon>
        <taxon>lamiids</taxon>
        <taxon>Boraginales</taxon>
        <taxon>Boraginaceae</taxon>
        <taxon>Boraginoideae</taxon>
        <taxon>Lithospermeae</taxon>
        <taxon>Lithospermum</taxon>
    </lineage>
</organism>
<evidence type="ECO:0000313" key="1">
    <source>
        <dbReference type="EMBL" id="GAA0154659.1"/>
    </source>
</evidence>
<dbReference type="PANTHER" id="PTHR45786">
    <property type="entry name" value="DNA BINDING PROTEIN-LIKE"/>
    <property type="match status" value="1"/>
</dbReference>
<keyword evidence="2" id="KW-1185">Reference proteome</keyword>
<sequence>MLVLPHVPACTYCGAYKFYKETAHFYCFAVQVSITTHVLPEYLVSLLTGQGDDSKDFHTMLRIYKNHFKYSSMSIHCDTQLEQRNHGIYTIRAQGQIHHFLNDLLPANPSAVTSGLHFYFYDPVEQVAARTTTLPRLKPSTVAGLVKVMEPNLYSSFLRMLSSLNQLDRYCITIKSDSTLDQSVYNRRTTTEVVGIWLEDESGATNSYDRDIRVYARSGHNHNIQYYYVCYNPLQYVLMFPAGEPGWHGNIPTVGSVLVESSSVGIPKLPILDSNQPCSLNDLLASEVAGISVQRRDIGKETVLSLEIL</sequence>
<dbReference type="Proteomes" id="UP001454036">
    <property type="component" value="Unassembled WGS sequence"/>
</dbReference>